<dbReference type="PROSITE" id="PS50297">
    <property type="entry name" value="ANK_REP_REGION"/>
    <property type="match status" value="1"/>
</dbReference>
<dbReference type="InterPro" id="IPR002110">
    <property type="entry name" value="Ankyrin_rpt"/>
</dbReference>
<organism evidence="3">
    <name type="scientific">marine sediment metagenome</name>
    <dbReference type="NCBI Taxonomy" id="412755"/>
    <lineage>
        <taxon>unclassified sequences</taxon>
        <taxon>metagenomes</taxon>
        <taxon>ecological metagenomes</taxon>
    </lineage>
</organism>
<sequence>MLLTGNKDVDFLILDKLEDSDLIKMCNINKEAMQLCNNNQHFWLNRIMSKFPYLGLKILTKYKGDRSWSQYYIKDLRKLNNANSNNIEQLFNASEKGRLDHVIIAMNKGADIHAQDDFAVKIASENGHLDIVKYLVSQGANIHADNDFSVILASQYGHLDTVKYLVSQDANIHTWDDFAVIWASENGHTDVVDYLVSLGAPRP</sequence>
<reference evidence="3" key="1">
    <citation type="journal article" date="2014" name="Front. Microbiol.">
        <title>High frequency of phylogenetically diverse reductive dehalogenase-homologous genes in deep subseafloor sedimentary metagenomes.</title>
        <authorList>
            <person name="Kawai M."/>
            <person name="Futagami T."/>
            <person name="Toyoda A."/>
            <person name="Takaki Y."/>
            <person name="Nishi S."/>
            <person name="Hori S."/>
            <person name="Arai W."/>
            <person name="Tsubouchi T."/>
            <person name="Morono Y."/>
            <person name="Uchiyama I."/>
            <person name="Ito T."/>
            <person name="Fujiyama A."/>
            <person name="Inagaki F."/>
            <person name="Takami H."/>
        </authorList>
    </citation>
    <scope>NUCLEOTIDE SEQUENCE</scope>
    <source>
        <strain evidence="3">Expedition CK06-06</strain>
    </source>
</reference>
<evidence type="ECO:0000256" key="2">
    <source>
        <dbReference type="ARBA" id="ARBA00023043"/>
    </source>
</evidence>
<protein>
    <submittedName>
        <fullName evidence="3">Uncharacterized protein</fullName>
    </submittedName>
</protein>
<proteinExistence type="predicted"/>
<dbReference type="InterPro" id="IPR036770">
    <property type="entry name" value="Ankyrin_rpt-contain_sf"/>
</dbReference>
<dbReference type="SMART" id="SM00248">
    <property type="entry name" value="ANK"/>
    <property type="match status" value="3"/>
</dbReference>
<gene>
    <name evidence="3" type="ORF">S01H1_26827</name>
</gene>
<dbReference type="AlphaFoldDB" id="X0SZC6"/>
<keyword evidence="2" id="KW-0040">ANK repeat</keyword>
<dbReference type="PROSITE" id="PS50088">
    <property type="entry name" value="ANK_REPEAT"/>
    <property type="match status" value="1"/>
</dbReference>
<dbReference type="SUPFAM" id="SSF48403">
    <property type="entry name" value="Ankyrin repeat"/>
    <property type="match status" value="1"/>
</dbReference>
<dbReference type="PANTHER" id="PTHR24188:SF29">
    <property type="entry name" value="GH09064P"/>
    <property type="match status" value="1"/>
</dbReference>
<dbReference type="PANTHER" id="PTHR24188">
    <property type="entry name" value="ANKYRIN REPEAT PROTEIN"/>
    <property type="match status" value="1"/>
</dbReference>
<accession>X0SZC6</accession>
<evidence type="ECO:0000256" key="1">
    <source>
        <dbReference type="ARBA" id="ARBA00022737"/>
    </source>
</evidence>
<evidence type="ECO:0000313" key="3">
    <source>
        <dbReference type="EMBL" id="GAF86334.1"/>
    </source>
</evidence>
<dbReference type="Pfam" id="PF12796">
    <property type="entry name" value="Ank_2"/>
    <property type="match status" value="1"/>
</dbReference>
<dbReference type="Gene3D" id="1.25.40.20">
    <property type="entry name" value="Ankyrin repeat-containing domain"/>
    <property type="match status" value="1"/>
</dbReference>
<keyword evidence="1" id="KW-0677">Repeat</keyword>
<comment type="caution">
    <text evidence="3">The sequence shown here is derived from an EMBL/GenBank/DDBJ whole genome shotgun (WGS) entry which is preliminary data.</text>
</comment>
<name>X0SZC6_9ZZZZ</name>
<dbReference type="EMBL" id="BARS01016284">
    <property type="protein sequence ID" value="GAF86334.1"/>
    <property type="molecule type" value="Genomic_DNA"/>
</dbReference>